<reference evidence="2 3" key="1">
    <citation type="submission" date="2020-08" db="EMBL/GenBank/DDBJ databases">
        <title>A Genomic Blueprint of the Chicken Gut Microbiome.</title>
        <authorList>
            <person name="Gilroy R."/>
            <person name="Ravi A."/>
            <person name="Getino M."/>
            <person name="Pursley I."/>
            <person name="Horton D.L."/>
            <person name="Alikhan N.-F."/>
            <person name="Baker D."/>
            <person name="Gharbi K."/>
            <person name="Hall N."/>
            <person name="Watson M."/>
            <person name="Adriaenssens E.M."/>
            <person name="Foster-Nyarko E."/>
            <person name="Jarju S."/>
            <person name="Secka A."/>
            <person name="Antonio M."/>
            <person name="Oren A."/>
            <person name="Chaudhuri R."/>
            <person name="La Ragione R.M."/>
            <person name="Hildebrand F."/>
            <person name="Pallen M.J."/>
        </authorList>
    </citation>
    <scope>NUCLEOTIDE SEQUENCE [LARGE SCALE GENOMIC DNA]</scope>
    <source>
        <strain evidence="2 3">Sa1BUA1</strain>
    </source>
</reference>
<dbReference type="SUPFAM" id="SSF56112">
    <property type="entry name" value="Protein kinase-like (PK-like)"/>
    <property type="match status" value="1"/>
</dbReference>
<dbReference type="Proteomes" id="UP000661894">
    <property type="component" value="Unassembled WGS sequence"/>
</dbReference>
<dbReference type="Gene3D" id="3.90.1200.10">
    <property type="match status" value="1"/>
</dbReference>
<organism evidence="2 3">
    <name type="scientific">Oceanitalea stevensii</name>
    <dbReference type="NCBI Taxonomy" id="2763072"/>
    <lineage>
        <taxon>Bacteria</taxon>
        <taxon>Bacillati</taxon>
        <taxon>Actinomycetota</taxon>
        <taxon>Actinomycetes</taxon>
        <taxon>Micrococcales</taxon>
        <taxon>Bogoriellaceae</taxon>
        <taxon>Georgenia</taxon>
    </lineage>
</organism>
<comment type="caution">
    <text evidence="2">The sequence shown here is derived from an EMBL/GenBank/DDBJ whole genome shotgun (WGS) entry which is preliminary data.</text>
</comment>
<evidence type="ECO:0000313" key="2">
    <source>
        <dbReference type="EMBL" id="MBD8061350.1"/>
    </source>
</evidence>
<evidence type="ECO:0000259" key="1">
    <source>
        <dbReference type="Pfam" id="PF01636"/>
    </source>
</evidence>
<dbReference type="EMBL" id="JACSPO010000001">
    <property type="protein sequence ID" value="MBD8061350.1"/>
    <property type="molecule type" value="Genomic_DNA"/>
</dbReference>
<proteinExistence type="predicted"/>
<accession>A0ABR8YZ81</accession>
<gene>
    <name evidence="2" type="ORF">H9624_03310</name>
</gene>
<protein>
    <submittedName>
        <fullName evidence="2">Aminoglycoside phosphotransferase family protein</fullName>
    </submittedName>
</protein>
<dbReference type="InterPro" id="IPR011009">
    <property type="entry name" value="Kinase-like_dom_sf"/>
</dbReference>
<keyword evidence="3" id="KW-1185">Reference proteome</keyword>
<feature type="domain" description="Aminoglycoside phosphotransferase" evidence="1">
    <location>
        <begin position="37"/>
        <end position="244"/>
    </location>
</feature>
<name>A0ABR8YZ81_9MICO</name>
<dbReference type="Pfam" id="PF01636">
    <property type="entry name" value="APH"/>
    <property type="match status" value="1"/>
</dbReference>
<dbReference type="RefSeq" id="WP_251838470.1">
    <property type="nucleotide sequence ID" value="NZ_JACSPO010000001.1"/>
</dbReference>
<evidence type="ECO:0000313" key="3">
    <source>
        <dbReference type="Proteomes" id="UP000661894"/>
    </source>
</evidence>
<dbReference type="InterPro" id="IPR002575">
    <property type="entry name" value="Aminoglycoside_PTrfase"/>
</dbReference>
<sequence>MSAPAQAAVAPPPSALDVLAAAGLSVPAGTPVWDRSSSHRVSHVTLPDGATYVVKTTSERTRDSGRTLAAELYLYRLTTWVPGLDEVVPRVVHLDERAQVLALVAAPAEHLFTSRCLEPGFPSPPVAASLGRALALLHTATRQVPLLGRAAVGVVHLPRTRPEEWFAGETSAALRAAGTAVVADAALGSALARAADAMSPACLVHADLKWDNVAVAPGPRTTLFDWELSGRGDPAWDVGSALADTLALHVRLTGSTPSPVVDASQGALLQAYADGAPWALGPATTRTPDETGTPTDADLASRVTLCLVARTVQLAIECAGAAGDAGYPVVGHLLDAARWVCAHEADVKDSVASALAPR</sequence>